<feature type="transmembrane region" description="Helical" evidence="1">
    <location>
        <begin position="64"/>
        <end position="93"/>
    </location>
</feature>
<dbReference type="PIRSF" id="PIRSF004923">
    <property type="entry name" value="RseC"/>
    <property type="match status" value="1"/>
</dbReference>
<evidence type="ECO:0000256" key="1">
    <source>
        <dbReference type="SAM" id="Phobius"/>
    </source>
</evidence>
<dbReference type="Pfam" id="PF04246">
    <property type="entry name" value="RseC_MucC"/>
    <property type="match status" value="1"/>
</dbReference>
<accession>A0A2U3LM31</accession>
<dbReference type="InterPro" id="IPR007359">
    <property type="entry name" value="SigmaE_reg_RseC_MucC"/>
</dbReference>
<protein>
    <submittedName>
        <fullName evidence="2">Siderophore-interacting protein</fullName>
    </submittedName>
</protein>
<dbReference type="OrthoDB" id="307768at2"/>
<dbReference type="InterPro" id="IPR026268">
    <property type="entry name" value="RseC"/>
</dbReference>
<dbReference type="Proteomes" id="UP000238916">
    <property type="component" value="Unassembled WGS sequence"/>
</dbReference>
<keyword evidence="1" id="KW-1133">Transmembrane helix</keyword>
<gene>
    <name evidence="2" type="ORF">SBF1_6210001</name>
</gene>
<proteinExistence type="predicted"/>
<name>A0A2U3LM31_9FIRM</name>
<sequence>MKETIVGVVIEVTADIAKVKINRHSDCHNCGLCPGEDALVLEAPRTADAIPGQRVLLELKNGNMLLAAFSVYILPILAIAGGILLGYLAAAYFQTSANLLMTLGGFIFGLAAVLVIKKLDLSLQSAKDMPKIIKILK</sequence>
<evidence type="ECO:0000313" key="3">
    <source>
        <dbReference type="Proteomes" id="UP000238916"/>
    </source>
</evidence>
<keyword evidence="1" id="KW-0472">Membrane</keyword>
<feature type="transmembrane region" description="Helical" evidence="1">
    <location>
        <begin position="99"/>
        <end position="116"/>
    </location>
</feature>
<reference evidence="3" key="1">
    <citation type="submission" date="2018-02" db="EMBL/GenBank/DDBJ databases">
        <authorList>
            <person name="Hausmann B."/>
        </authorList>
    </citation>
    <scope>NUCLEOTIDE SEQUENCE [LARGE SCALE GENOMIC DNA]</scope>
    <source>
        <strain evidence="3">Peat soil MAG SbF1</strain>
    </source>
</reference>
<dbReference type="AlphaFoldDB" id="A0A2U3LM31"/>
<dbReference type="PANTHER" id="PTHR35867">
    <property type="entry name" value="PROTEIN RSEC"/>
    <property type="match status" value="1"/>
</dbReference>
<dbReference type="PANTHER" id="PTHR35867:SF1">
    <property type="entry name" value="PROTEIN RSEC"/>
    <property type="match status" value="1"/>
</dbReference>
<dbReference type="EMBL" id="OMOF01000581">
    <property type="protein sequence ID" value="SPF52930.1"/>
    <property type="molecule type" value="Genomic_DNA"/>
</dbReference>
<keyword evidence="1" id="KW-0812">Transmembrane</keyword>
<organism evidence="2 3">
    <name type="scientific">Candidatus Desulfosporosinus infrequens</name>
    <dbReference type="NCBI Taxonomy" id="2043169"/>
    <lineage>
        <taxon>Bacteria</taxon>
        <taxon>Bacillati</taxon>
        <taxon>Bacillota</taxon>
        <taxon>Clostridia</taxon>
        <taxon>Eubacteriales</taxon>
        <taxon>Desulfitobacteriaceae</taxon>
        <taxon>Desulfosporosinus</taxon>
    </lineage>
</organism>
<evidence type="ECO:0000313" key="2">
    <source>
        <dbReference type="EMBL" id="SPF52930.1"/>
    </source>
</evidence>